<proteinExistence type="predicted"/>
<name>A0ABD3G429_9STRA</name>
<reference evidence="1 2" key="1">
    <citation type="submission" date="2024-09" db="EMBL/GenBank/DDBJ databases">
        <title>Genome sequencing and assembly of Phytophthora oleae, isolate VK10A, causative agent of rot of olive drupes.</title>
        <authorList>
            <person name="Conti Taguali S."/>
            <person name="Riolo M."/>
            <person name="La Spada F."/>
            <person name="Cacciola S.O."/>
            <person name="Dionisio G."/>
        </authorList>
    </citation>
    <scope>NUCLEOTIDE SEQUENCE [LARGE SCALE GENOMIC DNA]</scope>
    <source>
        <strain evidence="1 2">VK10A</strain>
    </source>
</reference>
<dbReference type="AlphaFoldDB" id="A0ABD3G429"/>
<keyword evidence="2" id="KW-1185">Reference proteome</keyword>
<protein>
    <submittedName>
        <fullName evidence="1">Uncharacterized protein</fullName>
    </submittedName>
</protein>
<evidence type="ECO:0000313" key="2">
    <source>
        <dbReference type="Proteomes" id="UP001632037"/>
    </source>
</evidence>
<gene>
    <name evidence="1" type="ORF">V7S43_002052</name>
</gene>
<dbReference type="EMBL" id="JBIMZQ010000003">
    <property type="protein sequence ID" value="KAL3672760.1"/>
    <property type="molecule type" value="Genomic_DNA"/>
</dbReference>
<accession>A0ABD3G429</accession>
<evidence type="ECO:0000313" key="1">
    <source>
        <dbReference type="EMBL" id="KAL3672760.1"/>
    </source>
</evidence>
<sequence length="361" mass="41231">MDGEDDSFALPLSHEYRENSIRNFGEAIVFFIVQLRWKGVDNSGNERHADSITWYTVGGDELGVVTNVNAKFKILNPYRETLQQLWGKFKETEESYIRHIGYTRHAIVAWQTVKHPEKAMKLIPPDAAAAVLMHSSVAVDGPLVRQLLEAAENRMVCDSEVSGYDDRGCIKLSTRFYEGNETLIPSLSRIVRVFDWSEIGEVVLASLSKVSNVVKLVKWLEEEMKTLDTKFTWKMPGACVLRSSEATTKGKTVLIVKIQAFLREAERFMTTKGRESFNGLQDAQNFADKCLCEERNCCSFKMEAIEDDEKAFVTIKKTSGWSLAQQKKLMQYSTELRLLKEKFEEDLEVNTGNKKRTRLIE</sequence>
<dbReference type="Proteomes" id="UP001632037">
    <property type="component" value="Unassembled WGS sequence"/>
</dbReference>
<organism evidence="1 2">
    <name type="scientific">Phytophthora oleae</name>
    <dbReference type="NCBI Taxonomy" id="2107226"/>
    <lineage>
        <taxon>Eukaryota</taxon>
        <taxon>Sar</taxon>
        <taxon>Stramenopiles</taxon>
        <taxon>Oomycota</taxon>
        <taxon>Peronosporomycetes</taxon>
        <taxon>Peronosporales</taxon>
        <taxon>Peronosporaceae</taxon>
        <taxon>Phytophthora</taxon>
    </lineage>
</organism>
<comment type="caution">
    <text evidence="1">The sequence shown here is derived from an EMBL/GenBank/DDBJ whole genome shotgun (WGS) entry which is preliminary data.</text>
</comment>